<dbReference type="InterPro" id="IPR035472">
    <property type="entry name" value="RpiR-like_SIS"/>
</dbReference>
<dbReference type="SUPFAM" id="SSF53697">
    <property type="entry name" value="SIS domain"/>
    <property type="match status" value="1"/>
</dbReference>
<dbReference type="InterPro" id="IPR001347">
    <property type="entry name" value="SIS_dom"/>
</dbReference>
<dbReference type="PROSITE" id="PS51071">
    <property type="entry name" value="HTH_RPIR"/>
    <property type="match status" value="1"/>
</dbReference>
<dbReference type="RefSeq" id="WP_027295647.1">
    <property type="nucleotide sequence ID" value="NZ_CABMJZ010000093.1"/>
</dbReference>
<feature type="domain" description="SIS" evidence="5">
    <location>
        <begin position="128"/>
        <end position="268"/>
    </location>
</feature>
<dbReference type="InterPro" id="IPR009057">
    <property type="entry name" value="Homeodomain-like_sf"/>
</dbReference>
<dbReference type="OrthoDB" id="63027at2"/>
<dbReference type="PROSITE" id="PS51464">
    <property type="entry name" value="SIS"/>
    <property type="match status" value="1"/>
</dbReference>
<dbReference type="Proteomes" id="UP000306509">
    <property type="component" value="Unassembled WGS sequence"/>
</dbReference>
<name>A0A4U8Q1E4_9FIRM</name>
<dbReference type="InterPro" id="IPR036388">
    <property type="entry name" value="WH-like_DNA-bd_sf"/>
</dbReference>
<dbReference type="EMBL" id="QGQD01000107">
    <property type="protein sequence ID" value="TLC97963.1"/>
    <property type="molecule type" value="Genomic_DNA"/>
</dbReference>
<evidence type="ECO:0000259" key="5">
    <source>
        <dbReference type="PROSITE" id="PS51464"/>
    </source>
</evidence>
<dbReference type="STRING" id="180332.GCA_000797495_01746"/>
<dbReference type="CDD" id="cd05013">
    <property type="entry name" value="SIS_RpiR"/>
    <property type="match status" value="1"/>
</dbReference>
<evidence type="ECO:0000259" key="4">
    <source>
        <dbReference type="PROSITE" id="PS51071"/>
    </source>
</evidence>
<evidence type="ECO:0000256" key="1">
    <source>
        <dbReference type="ARBA" id="ARBA00023015"/>
    </source>
</evidence>
<keyword evidence="2" id="KW-0238">DNA-binding</keyword>
<keyword evidence="3" id="KW-0804">Transcription</keyword>
<dbReference type="GO" id="GO:1901135">
    <property type="term" value="P:carbohydrate derivative metabolic process"/>
    <property type="evidence" value="ECO:0007669"/>
    <property type="project" value="InterPro"/>
</dbReference>
<dbReference type="Gene3D" id="3.40.50.10490">
    <property type="entry name" value="Glucose-6-phosphate isomerase like protein, domain 1"/>
    <property type="match status" value="1"/>
</dbReference>
<organism evidence="6 7">
    <name type="scientific">Robinsoniella peoriensis</name>
    <dbReference type="NCBI Taxonomy" id="180332"/>
    <lineage>
        <taxon>Bacteria</taxon>
        <taxon>Bacillati</taxon>
        <taxon>Bacillota</taxon>
        <taxon>Clostridia</taxon>
        <taxon>Lachnospirales</taxon>
        <taxon>Lachnospiraceae</taxon>
        <taxon>Robinsoniella</taxon>
    </lineage>
</organism>
<comment type="caution">
    <text evidence="6">The sequence shown here is derived from an EMBL/GenBank/DDBJ whole genome shotgun (WGS) entry which is preliminary data.</text>
</comment>
<dbReference type="PANTHER" id="PTHR30514">
    <property type="entry name" value="GLUCOKINASE"/>
    <property type="match status" value="1"/>
</dbReference>
<dbReference type="PANTHER" id="PTHR30514:SF1">
    <property type="entry name" value="HTH-TYPE TRANSCRIPTIONAL REGULATOR HEXR-RELATED"/>
    <property type="match status" value="1"/>
</dbReference>
<sequence>MDNTNIVLEIQSSYNQFTKAEKKVADYVIKNQSKVLYMSITDLADACKVGDTSVYRFCRTMKLQGYQEFKMRLSLSQGATSSSSTKTVLESRRFDDSLGEMAEKVLQLHLAAIKETYMLLSRDNFDKILDMFEQAKRVFFFGIGDSLLTAEEARNKFLRITNKVICITDPHMQAMAASMTTEEDLIVIISYSGATKDNIHVAKVAKEAGAKIACITHFQKSPLTSYSDAILLCGSSEGPLEGGSMTAKLSQLYLIDLLYQEFYERNYESCKFNNEGTSRAVVEKLF</sequence>
<keyword evidence="1" id="KW-0805">Transcription regulation</keyword>
<dbReference type="InterPro" id="IPR046348">
    <property type="entry name" value="SIS_dom_sf"/>
</dbReference>
<keyword evidence="7" id="KW-1185">Reference proteome</keyword>
<dbReference type="AlphaFoldDB" id="A0A4U8Q1E4"/>
<protein>
    <submittedName>
        <fullName evidence="6">Putative HTH-type transcriptional regulator YbbH</fullName>
    </submittedName>
</protein>
<evidence type="ECO:0000256" key="3">
    <source>
        <dbReference type="ARBA" id="ARBA00023163"/>
    </source>
</evidence>
<accession>A0A4U8Q1E4</accession>
<dbReference type="InterPro" id="IPR000281">
    <property type="entry name" value="HTH_RpiR"/>
</dbReference>
<dbReference type="Gene3D" id="1.10.10.10">
    <property type="entry name" value="Winged helix-like DNA-binding domain superfamily/Winged helix DNA-binding domain"/>
    <property type="match status" value="1"/>
</dbReference>
<dbReference type="GO" id="GO:0003677">
    <property type="term" value="F:DNA binding"/>
    <property type="evidence" value="ECO:0007669"/>
    <property type="project" value="UniProtKB-KW"/>
</dbReference>
<reference evidence="6 7" key="1">
    <citation type="journal article" date="2019" name="Anaerobe">
        <title>Detection of Robinsoniella peoriensis in multiple bone samples of a trauma patient.</title>
        <authorList>
            <person name="Schrottner P."/>
            <person name="Hartwich K."/>
            <person name="Bunk B."/>
            <person name="Schober I."/>
            <person name="Helbig S."/>
            <person name="Rudolph W.W."/>
            <person name="Gunzer F."/>
        </authorList>
    </citation>
    <scope>NUCLEOTIDE SEQUENCE [LARGE SCALE GENOMIC DNA]</scope>
    <source>
        <strain evidence="6 7">DSM 106044</strain>
    </source>
</reference>
<dbReference type="SUPFAM" id="SSF46689">
    <property type="entry name" value="Homeodomain-like"/>
    <property type="match status" value="1"/>
</dbReference>
<evidence type="ECO:0000256" key="2">
    <source>
        <dbReference type="ARBA" id="ARBA00023125"/>
    </source>
</evidence>
<proteinExistence type="predicted"/>
<feature type="domain" description="HTH rpiR-type" evidence="4">
    <location>
        <begin position="4"/>
        <end position="80"/>
    </location>
</feature>
<dbReference type="GO" id="GO:0097367">
    <property type="term" value="F:carbohydrate derivative binding"/>
    <property type="evidence" value="ECO:0007669"/>
    <property type="project" value="InterPro"/>
</dbReference>
<gene>
    <name evidence="6" type="primary">ybbH_2</name>
    <name evidence="6" type="ORF">DSM106044_05330</name>
</gene>
<evidence type="ECO:0000313" key="7">
    <source>
        <dbReference type="Proteomes" id="UP000306509"/>
    </source>
</evidence>
<evidence type="ECO:0000313" key="6">
    <source>
        <dbReference type="EMBL" id="TLC97963.1"/>
    </source>
</evidence>
<dbReference type="InterPro" id="IPR047640">
    <property type="entry name" value="RpiR-like"/>
</dbReference>
<dbReference type="Pfam" id="PF01380">
    <property type="entry name" value="SIS"/>
    <property type="match status" value="1"/>
</dbReference>
<dbReference type="Pfam" id="PF01418">
    <property type="entry name" value="HTH_6"/>
    <property type="match status" value="1"/>
</dbReference>
<dbReference type="GO" id="GO:0003700">
    <property type="term" value="F:DNA-binding transcription factor activity"/>
    <property type="evidence" value="ECO:0007669"/>
    <property type="project" value="InterPro"/>
</dbReference>